<keyword evidence="2" id="KW-1185">Reference proteome</keyword>
<dbReference type="AlphaFoldDB" id="A0AAD7JMV7"/>
<protein>
    <submittedName>
        <fullName evidence="1">Uncharacterized protein</fullName>
    </submittedName>
</protein>
<proteinExistence type="predicted"/>
<gene>
    <name evidence="1" type="ORF">B0H16DRAFT_1716282</name>
</gene>
<organism evidence="1 2">
    <name type="scientific">Mycena metata</name>
    <dbReference type="NCBI Taxonomy" id="1033252"/>
    <lineage>
        <taxon>Eukaryota</taxon>
        <taxon>Fungi</taxon>
        <taxon>Dikarya</taxon>
        <taxon>Basidiomycota</taxon>
        <taxon>Agaricomycotina</taxon>
        <taxon>Agaricomycetes</taxon>
        <taxon>Agaricomycetidae</taxon>
        <taxon>Agaricales</taxon>
        <taxon>Marasmiineae</taxon>
        <taxon>Mycenaceae</taxon>
        <taxon>Mycena</taxon>
    </lineage>
</organism>
<evidence type="ECO:0000313" key="1">
    <source>
        <dbReference type="EMBL" id="KAJ7768261.1"/>
    </source>
</evidence>
<dbReference type="Proteomes" id="UP001215598">
    <property type="component" value="Unassembled WGS sequence"/>
</dbReference>
<comment type="caution">
    <text evidence="1">The sequence shown here is derived from an EMBL/GenBank/DDBJ whole genome shotgun (WGS) entry which is preliminary data.</text>
</comment>
<reference evidence="1" key="1">
    <citation type="submission" date="2023-03" db="EMBL/GenBank/DDBJ databases">
        <title>Massive genome expansion in bonnet fungi (Mycena s.s.) driven by repeated elements and novel gene families across ecological guilds.</title>
        <authorList>
            <consortium name="Lawrence Berkeley National Laboratory"/>
            <person name="Harder C.B."/>
            <person name="Miyauchi S."/>
            <person name="Viragh M."/>
            <person name="Kuo A."/>
            <person name="Thoen E."/>
            <person name="Andreopoulos B."/>
            <person name="Lu D."/>
            <person name="Skrede I."/>
            <person name="Drula E."/>
            <person name="Henrissat B."/>
            <person name="Morin E."/>
            <person name="Kohler A."/>
            <person name="Barry K."/>
            <person name="LaButti K."/>
            <person name="Morin E."/>
            <person name="Salamov A."/>
            <person name="Lipzen A."/>
            <person name="Mereny Z."/>
            <person name="Hegedus B."/>
            <person name="Baldrian P."/>
            <person name="Stursova M."/>
            <person name="Weitz H."/>
            <person name="Taylor A."/>
            <person name="Grigoriev I.V."/>
            <person name="Nagy L.G."/>
            <person name="Martin F."/>
            <person name="Kauserud H."/>
        </authorList>
    </citation>
    <scope>NUCLEOTIDE SEQUENCE</scope>
    <source>
        <strain evidence="1">CBHHK182m</strain>
    </source>
</reference>
<sequence>MRYSFALKFQRGRIAAATPTVWPPVWPRASPRSSLFARLVRIEDDNRKTKREHKRKLGEINRKLDVMNRKLSNALSAGLATSAITRKAAINTLSIAAILVFTSRDAHALERTLDLLFRLKAIQRMPARPIVAKSNLEFLALASQLLVPYKLQSLGQARLDMPTLNALFLELEHFADPTTTHLLRTAFLAAITILPPTPHAPG</sequence>
<name>A0AAD7JMV7_9AGAR</name>
<evidence type="ECO:0000313" key="2">
    <source>
        <dbReference type="Proteomes" id="UP001215598"/>
    </source>
</evidence>
<accession>A0AAD7JMV7</accession>
<dbReference type="EMBL" id="JARKIB010000020">
    <property type="protein sequence ID" value="KAJ7768261.1"/>
    <property type="molecule type" value="Genomic_DNA"/>
</dbReference>